<protein>
    <recommendedName>
        <fullName evidence="3">Flagellin</fullName>
    </recommendedName>
</protein>
<evidence type="ECO:0000313" key="8">
    <source>
        <dbReference type="Proteomes" id="UP000054624"/>
    </source>
</evidence>
<dbReference type="GO" id="GO:0005198">
    <property type="term" value="F:structural molecule activity"/>
    <property type="evidence" value="ECO:0007669"/>
    <property type="project" value="UniProtKB-UniRule"/>
</dbReference>
<keyword evidence="7" id="KW-0282">Flagellum</keyword>
<dbReference type="AlphaFoldDB" id="A0A157ZJP5"/>
<evidence type="ECO:0000313" key="7">
    <source>
        <dbReference type="EMBL" id="SAK45740.1"/>
    </source>
</evidence>
<dbReference type="EMBL" id="FCOI02000002">
    <property type="protein sequence ID" value="SAK45740.1"/>
    <property type="molecule type" value="Genomic_DNA"/>
</dbReference>
<dbReference type="PRINTS" id="PR00207">
    <property type="entry name" value="FLAGELLIN"/>
</dbReference>
<organism evidence="7 8">
    <name type="scientific">Caballeronia temeraria</name>
    <dbReference type="NCBI Taxonomy" id="1777137"/>
    <lineage>
        <taxon>Bacteria</taxon>
        <taxon>Pseudomonadati</taxon>
        <taxon>Pseudomonadota</taxon>
        <taxon>Betaproteobacteria</taxon>
        <taxon>Burkholderiales</taxon>
        <taxon>Burkholderiaceae</taxon>
        <taxon>Caballeronia</taxon>
    </lineage>
</organism>
<sequence>MIGINSNINSLVAQQNLNGTQSALSSAITRLSSGKRINSAADDAAGQAIASRMTSQINGLNQGVSNANDGVSMTQTASSGLSQITDNLQRIRQLAVQSATGSLSPSDQSALQKEVAQRIAEVNRISSQTTYNGTNVLDGSAGVVNFQVGANVGQTISVDLSQNVSAAKIGGGFAQSGTTIGSITGLSLDAAGAATTGTAAITTINVLADGKGGFTYTDQNNQAITSGVATASEFSVTAASGTTPGSIAFKGTGATSAQTTQLASLNSNNNPPLVSAIDISTTDGANGAIEAIDNALNSVNSIQANLGAAQNRFTSIAATQTQQSTNLSSAQSQVTDANFAQETANLSKAQVLQQAGISVLAQANSMPQQVLKLLG</sequence>
<feature type="domain" description="Flagellin D2" evidence="6">
    <location>
        <begin position="172"/>
        <end position="278"/>
    </location>
</feature>
<evidence type="ECO:0000259" key="5">
    <source>
        <dbReference type="Pfam" id="PF00700"/>
    </source>
</evidence>
<dbReference type="InterPro" id="IPR001029">
    <property type="entry name" value="Flagellin_N"/>
</dbReference>
<feature type="domain" description="Flagellin N-terminal" evidence="4">
    <location>
        <begin position="4"/>
        <end position="140"/>
    </location>
</feature>
<evidence type="ECO:0000256" key="2">
    <source>
        <dbReference type="ARBA" id="ARBA00023143"/>
    </source>
</evidence>
<evidence type="ECO:0000256" key="1">
    <source>
        <dbReference type="ARBA" id="ARBA00005709"/>
    </source>
</evidence>
<proteinExistence type="inferred from homology"/>
<keyword evidence="3" id="KW-0964">Secreted</keyword>
<dbReference type="SUPFAM" id="SSF64518">
    <property type="entry name" value="Phase 1 flagellin"/>
    <property type="match status" value="1"/>
</dbReference>
<dbReference type="InterPro" id="IPR046358">
    <property type="entry name" value="Flagellin_C"/>
</dbReference>
<dbReference type="PANTHER" id="PTHR42792:SF2">
    <property type="entry name" value="FLAGELLIN"/>
    <property type="match status" value="1"/>
</dbReference>
<dbReference type="GO" id="GO:0009288">
    <property type="term" value="C:bacterial-type flagellum"/>
    <property type="evidence" value="ECO:0007669"/>
    <property type="project" value="UniProtKB-SubCell"/>
</dbReference>
<dbReference type="InterPro" id="IPR042187">
    <property type="entry name" value="Flagellin_C_sub2"/>
</dbReference>
<dbReference type="Gene3D" id="6.10.280.190">
    <property type="match status" value="1"/>
</dbReference>
<evidence type="ECO:0000256" key="3">
    <source>
        <dbReference type="RuleBase" id="RU362073"/>
    </source>
</evidence>
<dbReference type="Pfam" id="PF00669">
    <property type="entry name" value="Flagellin_N"/>
    <property type="match status" value="1"/>
</dbReference>
<comment type="similarity">
    <text evidence="1 3">Belongs to the bacterial flagellin family.</text>
</comment>
<keyword evidence="7" id="KW-0966">Cell projection</keyword>
<accession>A0A157ZJP5</accession>
<feature type="domain" description="Flagellin C-terminal" evidence="5">
    <location>
        <begin position="289"/>
        <end position="374"/>
    </location>
</feature>
<comment type="subcellular location">
    <subcellularLocation>
        <location evidence="3">Secreted</location>
    </subcellularLocation>
    <subcellularLocation>
        <location evidence="3">Bacterial flagellum</location>
    </subcellularLocation>
</comment>
<dbReference type="Proteomes" id="UP000054624">
    <property type="component" value="Unassembled WGS sequence"/>
</dbReference>
<dbReference type="STRING" id="1777137.AWB76_00772"/>
<evidence type="ECO:0000259" key="4">
    <source>
        <dbReference type="Pfam" id="PF00669"/>
    </source>
</evidence>
<evidence type="ECO:0000259" key="6">
    <source>
        <dbReference type="Pfam" id="PF12613"/>
    </source>
</evidence>
<dbReference type="PANTHER" id="PTHR42792">
    <property type="entry name" value="FLAGELLIN"/>
    <property type="match status" value="1"/>
</dbReference>
<reference evidence="8" key="1">
    <citation type="submission" date="2016-01" db="EMBL/GenBank/DDBJ databases">
        <authorList>
            <person name="Peeters Charlotte."/>
        </authorList>
    </citation>
    <scope>NUCLEOTIDE SEQUENCE [LARGE SCALE GENOMIC DNA]</scope>
</reference>
<dbReference type="OrthoDB" id="9796789at2"/>
<gene>
    <name evidence="7" type="ORF">AWB76_00772</name>
</gene>
<keyword evidence="8" id="KW-1185">Reference proteome</keyword>
<name>A0A157ZJP5_9BURK</name>
<dbReference type="Pfam" id="PF12613">
    <property type="entry name" value="FliC_D2"/>
    <property type="match status" value="1"/>
</dbReference>
<keyword evidence="7" id="KW-0969">Cilium</keyword>
<dbReference type="InterPro" id="IPR001492">
    <property type="entry name" value="Flagellin"/>
</dbReference>
<keyword evidence="2 3" id="KW-0975">Bacterial flagellum</keyword>
<dbReference type="RefSeq" id="WP_061158771.1">
    <property type="nucleotide sequence ID" value="NZ_FCOI02000002.1"/>
</dbReference>
<dbReference type="NCBIfam" id="NF006470">
    <property type="entry name" value="PRK08869.1-5"/>
    <property type="match status" value="1"/>
</dbReference>
<dbReference type="Pfam" id="PF00700">
    <property type="entry name" value="Flagellin_C"/>
    <property type="match status" value="1"/>
</dbReference>
<dbReference type="Gene3D" id="1.20.1330.10">
    <property type="entry name" value="f41 fragment of flagellin, N-terminal domain"/>
    <property type="match status" value="1"/>
</dbReference>
<dbReference type="Gene3D" id="6.10.10.10">
    <property type="entry name" value="Flagellar export chaperone, C-terminal domain"/>
    <property type="match status" value="1"/>
</dbReference>
<comment type="function">
    <text evidence="3">Flagellin is the subunit protein which polymerizes to form the filaments of bacterial flagella.</text>
</comment>
<dbReference type="GO" id="GO:0005576">
    <property type="term" value="C:extracellular region"/>
    <property type="evidence" value="ECO:0007669"/>
    <property type="project" value="UniProtKB-SubCell"/>
</dbReference>
<dbReference type="InterPro" id="IPR022578">
    <property type="entry name" value="Flagellin_D2_dom"/>
</dbReference>
<dbReference type="Gene3D" id="2.60.40.4390">
    <property type="match status" value="1"/>
</dbReference>